<dbReference type="Gene3D" id="3.30.457.10">
    <property type="entry name" value="Copper amine oxidase-like, N-terminal domain"/>
    <property type="match status" value="1"/>
</dbReference>
<dbReference type="SUPFAM" id="SSF55383">
    <property type="entry name" value="Copper amine oxidase, domain N"/>
    <property type="match status" value="1"/>
</dbReference>
<evidence type="ECO:0000313" key="4">
    <source>
        <dbReference type="Proteomes" id="UP000029409"/>
    </source>
</evidence>
<feature type="domain" description="Copper amine oxidase-like N-terminal" evidence="2">
    <location>
        <begin position="404"/>
        <end position="496"/>
    </location>
</feature>
<dbReference type="PROSITE" id="PS51257">
    <property type="entry name" value="PROKAR_LIPOPROTEIN"/>
    <property type="match status" value="1"/>
</dbReference>
<keyword evidence="1" id="KW-0732">Signal</keyword>
<dbReference type="eggNOG" id="ENOG503399V">
    <property type="taxonomic scope" value="Bacteria"/>
</dbReference>
<sequence>MKHVKKRAKLLLPILALLLVLAGCQTVGGLDVNKALLGNLDVKSAEESMSFSLNAVPAAGISAEDQKIIDLINSFTLNVSHLKLQEGGDISASGTLGYKQASIPFTFYMSKTVLALNVEGAKKPFYFPMEGYYQELSGTGLDLEKAESVNKLLSQFVIKNLPNPSAINVTPVNEAVYGESLNLMKLHAEVTGDELPGLLKAFLKSVSQDTEGFTELISGLYDYLLPVLKQESTTDMLSSIGLGDVPLDNKAEVVTVLHDAAKLAVDTALLLYDKELDRLYESAPEIKTVLSKDTKLQVDLFVDSALHIRKQNMSLNVALPNDGSIPIRSISFKTETQLWNINGPVKADPIATEGALNVMETELTPGVVLRNFTADSTAYRVLKDDLGITKKSVVIYPGEDYSDTVVKGTTTMIPLRYLAYELDAEVKWNAATKQIIVTDDVYGTTIVLKAGSKDAVVGGVKVKLPQPVFFDRYGRGYVPLRSIAEALHAQVKVDSEGLIYITRD</sequence>
<evidence type="ECO:0000259" key="2">
    <source>
        <dbReference type="Pfam" id="PF07833"/>
    </source>
</evidence>
<protein>
    <recommendedName>
        <fullName evidence="2">Copper amine oxidase-like N-terminal domain-containing protein</fullName>
    </recommendedName>
</protein>
<dbReference type="KEGG" id="pdu:PDUR_12885"/>
<evidence type="ECO:0000313" key="3">
    <source>
        <dbReference type="EMBL" id="AIQ12700.1"/>
    </source>
</evidence>
<dbReference type="STRING" id="44251.PDUR_12885"/>
<dbReference type="OrthoDB" id="2811497at2"/>
<reference evidence="3 4" key="1">
    <citation type="submission" date="2014-08" db="EMBL/GenBank/DDBJ databases">
        <title>Comparative genomics of the Paenibacillus odorifer group.</title>
        <authorList>
            <person name="den Bakker H.C."/>
            <person name="Tsai Y.-C."/>
            <person name="Martin N."/>
            <person name="Korlach J."/>
            <person name="Wiedmann M."/>
        </authorList>
    </citation>
    <scope>NUCLEOTIDE SEQUENCE [LARGE SCALE GENOMIC DNA]</scope>
    <source>
        <strain evidence="3 4">DSM 1735</strain>
    </source>
</reference>
<gene>
    <name evidence="3" type="ORF">PDUR_12885</name>
</gene>
<name>A0A089HPP4_PAEDU</name>
<dbReference type="InterPro" id="IPR036582">
    <property type="entry name" value="Mao_N_sf"/>
</dbReference>
<keyword evidence="4" id="KW-1185">Reference proteome</keyword>
<dbReference type="Proteomes" id="UP000029409">
    <property type="component" value="Chromosome"/>
</dbReference>
<dbReference type="RefSeq" id="WP_042206537.1">
    <property type="nucleotide sequence ID" value="NZ_CP009288.1"/>
</dbReference>
<dbReference type="EMBL" id="CP009288">
    <property type="protein sequence ID" value="AIQ12700.1"/>
    <property type="molecule type" value="Genomic_DNA"/>
</dbReference>
<feature type="chain" id="PRO_5039470320" description="Copper amine oxidase-like N-terminal domain-containing protein" evidence="1">
    <location>
        <begin position="23"/>
        <end position="504"/>
    </location>
</feature>
<feature type="signal peptide" evidence="1">
    <location>
        <begin position="1"/>
        <end position="22"/>
    </location>
</feature>
<dbReference type="AlphaFoldDB" id="A0A089HPP4"/>
<organism evidence="3 4">
    <name type="scientific">Paenibacillus durus</name>
    <name type="common">Paenibacillus azotofixans</name>
    <dbReference type="NCBI Taxonomy" id="44251"/>
    <lineage>
        <taxon>Bacteria</taxon>
        <taxon>Bacillati</taxon>
        <taxon>Bacillota</taxon>
        <taxon>Bacilli</taxon>
        <taxon>Bacillales</taxon>
        <taxon>Paenibacillaceae</taxon>
        <taxon>Paenibacillus</taxon>
    </lineage>
</organism>
<proteinExistence type="predicted"/>
<dbReference type="InterPro" id="IPR012854">
    <property type="entry name" value="Cu_amine_oxidase-like_N"/>
</dbReference>
<dbReference type="Pfam" id="PF07833">
    <property type="entry name" value="Cu_amine_oxidN1"/>
    <property type="match status" value="1"/>
</dbReference>
<accession>A0A089HPP4</accession>
<evidence type="ECO:0000256" key="1">
    <source>
        <dbReference type="SAM" id="SignalP"/>
    </source>
</evidence>